<name>W5WL92_9PSEU</name>
<reference evidence="2 3" key="1">
    <citation type="journal article" date="2014" name="BMC Genomics">
        <title>Complete genome sequence of producer of the glycopeptide antibiotic Aculeximycin Kutzneria albida DSM 43870T, a representative of minor genus of Pseudonocardiaceae.</title>
        <authorList>
            <person name="Rebets Y."/>
            <person name="Tokovenko B."/>
            <person name="Lushchyk I."/>
            <person name="Ruckert C."/>
            <person name="Zaburannyi N."/>
            <person name="Bechthold A."/>
            <person name="Kalinowski J."/>
            <person name="Luzhetskyy A."/>
        </authorList>
    </citation>
    <scope>NUCLEOTIDE SEQUENCE [LARGE SCALE GENOMIC DNA]</scope>
    <source>
        <strain evidence="2">DSM 43870</strain>
    </source>
</reference>
<protein>
    <submittedName>
        <fullName evidence="2">Uncharacterized protein</fullName>
    </submittedName>
</protein>
<organism evidence="2 3">
    <name type="scientific">Kutzneria albida DSM 43870</name>
    <dbReference type="NCBI Taxonomy" id="1449976"/>
    <lineage>
        <taxon>Bacteria</taxon>
        <taxon>Bacillati</taxon>
        <taxon>Actinomycetota</taxon>
        <taxon>Actinomycetes</taxon>
        <taxon>Pseudonocardiales</taxon>
        <taxon>Pseudonocardiaceae</taxon>
        <taxon>Kutzneria</taxon>
    </lineage>
</organism>
<gene>
    <name evidence="2" type="ORF">KALB_8173</name>
</gene>
<sequence length="128" mass="14363">MTVDEATAAADEAVEKMAKLRSTVQQQRAESDRKLAEAKEQNQQVVDKAIAEAKAKREGKRTAVPARDPRPEAGFTFFDTEDEYQAPQRPAAPVAPEFTPPPKPTPRRHARPVAEDEDEDYSNQTWMQ</sequence>
<dbReference type="HOGENOM" id="CLU_1956732_0_0_11"/>
<evidence type="ECO:0000313" key="3">
    <source>
        <dbReference type="Proteomes" id="UP000019225"/>
    </source>
</evidence>
<proteinExistence type="predicted"/>
<dbReference type="RefSeq" id="WP_025361335.1">
    <property type="nucleotide sequence ID" value="NZ_CP007155.1"/>
</dbReference>
<feature type="compositionally biased region" description="Low complexity" evidence="1">
    <location>
        <begin position="85"/>
        <end position="97"/>
    </location>
</feature>
<evidence type="ECO:0000256" key="1">
    <source>
        <dbReference type="SAM" id="MobiDB-lite"/>
    </source>
</evidence>
<dbReference type="Proteomes" id="UP000019225">
    <property type="component" value="Chromosome"/>
</dbReference>
<keyword evidence="3" id="KW-1185">Reference proteome</keyword>
<dbReference type="EMBL" id="CP007155">
    <property type="protein sequence ID" value="AHI01531.1"/>
    <property type="molecule type" value="Genomic_DNA"/>
</dbReference>
<dbReference type="STRING" id="1449976.KALB_8173"/>
<dbReference type="AlphaFoldDB" id="W5WL92"/>
<evidence type="ECO:0000313" key="2">
    <source>
        <dbReference type="EMBL" id="AHI01531.1"/>
    </source>
</evidence>
<accession>W5WL92</accession>
<dbReference type="KEGG" id="kal:KALB_8173"/>
<feature type="compositionally biased region" description="Basic and acidic residues" evidence="1">
    <location>
        <begin position="29"/>
        <end position="40"/>
    </location>
</feature>
<feature type="region of interest" description="Disordered" evidence="1">
    <location>
        <begin position="23"/>
        <end position="128"/>
    </location>
</feature>